<accession>A0A9N9CZ56</accession>
<sequence length="79" mass="9015">MSVNNFEFLSSDDIPDNEDGDHYENDENERFENIVENIGENSEQTNPQAENELHNDSSSEDDIDLIKLDSLSKIQAEIV</sequence>
<proteinExistence type="predicted"/>
<evidence type="ECO:0000313" key="3">
    <source>
        <dbReference type="Proteomes" id="UP000789572"/>
    </source>
</evidence>
<keyword evidence="3" id="KW-1185">Reference proteome</keyword>
<dbReference type="AlphaFoldDB" id="A0A9N9CZ56"/>
<organism evidence="2 3">
    <name type="scientific">Paraglomus occultum</name>
    <dbReference type="NCBI Taxonomy" id="144539"/>
    <lineage>
        <taxon>Eukaryota</taxon>
        <taxon>Fungi</taxon>
        <taxon>Fungi incertae sedis</taxon>
        <taxon>Mucoromycota</taxon>
        <taxon>Glomeromycotina</taxon>
        <taxon>Glomeromycetes</taxon>
        <taxon>Paraglomerales</taxon>
        <taxon>Paraglomeraceae</taxon>
        <taxon>Paraglomus</taxon>
    </lineage>
</organism>
<evidence type="ECO:0000313" key="2">
    <source>
        <dbReference type="EMBL" id="CAG8619918.1"/>
    </source>
</evidence>
<gene>
    <name evidence="2" type="ORF">POCULU_LOCUS8367</name>
</gene>
<feature type="non-terminal residue" evidence="2">
    <location>
        <position position="79"/>
    </location>
</feature>
<protein>
    <submittedName>
        <fullName evidence="2">5391_t:CDS:1</fullName>
    </submittedName>
</protein>
<feature type="compositionally biased region" description="Basic and acidic residues" evidence="1">
    <location>
        <begin position="20"/>
        <end position="33"/>
    </location>
</feature>
<dbReference type="EMBL" id="CAJVPJ010002377">
    <property type="protein sequence ID" value="CAG8619918.1"/>
    <property type="molecule type" value="Genomic_DNA"/>
</dbReference>
<name>A0A9N9CZ56_9GLOM</name>
<evidence type="ECO:0000256" key="1">
    <source>
        <dbReference type="SAM" id="MobiDB-lite"/>
    </source>
</evidence>
<reference evidence="2" key="1">
    <citation type="submission" date="2021-06" db="EMBL/GenBank/DDBJ databases">
        <authorList>
            <person name="Kallberg Y."/>
            <person name="Tangrot J."/>
            <person name="Rosling A."/>
        </authorList>
    </citation>
    <scope>NUCLEOTIDE SEQUENCE</scope>
    <source>
        <strain evidence="2">IA702</strain>
    </source>
</reference>
<dbReference type="Proteomes" id="UP000789572">
    <property type="component" value="Unassembled WGS sequence"/>
</dbReference>
<comment type="caution">
    <text evidence="2">The sequence shown here is derived from an EMBL/GenBank/DDBJ whole genome shotgun (WGS) entry which is preliminary data.</text>
</comment>
<feature type="compositionally biased region" description="Polar residues" evidence="1">
    <location>
        <begin position="39"/>
        <end position="49"/>
    </location>
</feature>
<feature type="region of interest" description="Disordered" evidence="1">
    <location>
        <begin position="1"/>
        <end position="63"/>
    </location>
</feature>